<dbReference type="EMBL" id="BGZK01000193">
    <property type="protein sequence ID" value="GBP27433.1"/>
    <property type="molecule type" value="Genomic_DNA"/>
</dbReference>
<dbReference type="AlphaFoldDB" id="A0A4C1ULT7"/>
<evidence type="ECO:0000313" key="2">
    <source>
        <dbReference type="EMBL" id="GBP27433.1"/>
    </source>
</evidence>
<reference evidence="2 3" key="1">
    <citation type="journal article" date="2019" name="Commun. Biol.">
        <title>The bagworm genome reveals a unique fibroin gene that provides high tensile strength.</title>
        <authorList>
            <person name="Kono N."/>
            <person name="Nakamura H."/>
            <person name="Ohtoshi R."/>
            <person name="Tomita M."/>
            <person name="Numata K."/>
            <person name="Arakawa K."/>
        </authorList>
    </citation>
    <scope>NUCLEOTIDE SEQUENCE [LARGE SCALE GENOMIC DNA]</scope>
</reference>
<sequence length="69" mass="7287">MDRYIENTTTCAGRDGGQSPALGSLASRRGAGGGGATIRTYSLMNKYTTQQHRVAKQNASHRTPCAETG</sequence>
<gene>
    <name evidence="2" type="ORF">EVAR_17135_1</name>
</gene>
<evidence type="ECO:0000256" key="1">
    <source>
        <dbReference type="SAM" id="MobiDB-lite"/>
    </source>
</evidence>
<name>A0A4C1ULT7_EUMVA</name>
<feature type="region of interest" description="Disordered" evidence="1">
    <location>
        <begin position="1"/>
        <end position="34"/>
    </location>
</feature>
<evidence type="ECO:0000313" key="3">
    <source>
        <dbReference type="Proteomes" id="UP000299102"/>
    </source>
</evidence>
<keyword evidence="3" id="KW-1185">Reference proteome</keyword>
<protein>
    <submittedName>
        <fullName evidence="2">Uncharacterized protein</fullName>
    </submittedName>
</protein>
<feature type="compositionally biased region" description="Polar residues" evidence="1">
    <location>
        <begin position="1"/>
        <end position="11"/>
    </location>
</feature>
<comment type="caution">
    <text evidence="2">The sequence shown here is derived from an EMBL/GenBank/DDBJ whole genome shotgun (WGS) entry which is preliminary data.</text>
</comment>
<dbReference type="Proteomes" id="UP000299102">
    <property type="component" value="Unassembled WGS sequence"/>
</dbReference>
<accession>A0A4C1ULT7</accession>
<organism evidence="2 3">
    <name type="scientific">Eumeta variegata</name>
    <name type="common">Bagworm moth</name>
    <name type="synonym">Eumeta japonica</name>
    <dbReference type="NCBI Taxonomy" id="151549"/>
    <lineage>
        <taxon>Eukaryota</taxon>
        <taxon>Metazoa</taxon>
        <taxon>Ecdysozoa</taxon>
        <taxon>Arthropoda</taxon>
        <taxon>Hexapoda</taxon>
        <taxon>Insecta</taxon>
        <taxon>Pterygota</taxon>
        <taxon>Neoptera</taxon>
        <taxon>Endopterygota</taxon>
        <taxon>Lepidoptera</taxon>
        <taxon>Glossata</taxon>
        <taxon>Ditrysia</taxon>
        <taxon>Tineoidea</taxon>
        <taxon>Psychidae</taxon>
        <taxon>Oiketicinae</taxon>
        <taxon>Eumeta</taxon>
    </lineage>
</organism>
<proteinExistence type="predicted"/>